<gene>
    <name evidence="3" type="ORF">M5K25_013033</name>
</gene>
<proteinExistence type="predicted"/>
<evidence type="ECO:0000256" key="1">
    <source>
        <dbReference type="SAM" id="Coils"/>
    </source>
</evidence>
<organism evidence="3 4">
    <name type="scientific">Dendrobium thyrsiflorum</name>
    <name type="common">Pinecone-like raceme dendrobium</name>
    <name type="synonym">Orchid</name>
    <dbReference type="NCBI Taxonomy" id="117978"/>
    <lineage>
        <taxon>Eukaryota</taxon>
        <taxon>Viridiplantae</taxon>
        <taxon>Streptophyta</taxon>
        <taxon>Embryophyta</taxon>
        <taxon>Tracheophyta</taxon>
        <taxon>Spermatophyta</taxon>
        <taxon>Magnoliopsida</taxon>
        <taxon>Liliopsida</taxon>
        <taxon>Asparagales</taxon>
        <taxon>Orchidaceae</taxon>
        <taxon>Epidendroideae</taxon>
        <taxon>Malaxideae</taxon>
        <taxon>Dendrobiinae</taxon>
        <taxon>Dendrobium</taxon>
    </lineage>
</organism>
<reference evidence="3 4" key="1">
    <citation type="journal article" date="2024" name="Plant Biotechnol. J.">
        <title>Dendrobium thyrsiflorum genome and its molecular insights into genes involved in important horticultural traits.</title>
        <authorList>
            <person name="Chen B."/>
            <person name="Wang J.Y."/>
            <person name="Zheng P.J."/>
            <person name="Li K.L."/>
            <person name="Liang Y.M."/>
            <person name="Chen X.F."/>
            <person name="Zhang C."/>
            <person name="Zhao X."/>
            <person name="He X."/>
            <person name="Zhang G.Q."/>
            <person name="Liu Z.J."/>
            <person name="Xu Q."/>
        </authorList>
    </citation>
    <scope>NUCLEOTIDE SEQUENCE [LARGE SCALE GENOMIC DNA]</scope>
    <source>
        <strain evidence="3">GZMU011</strain>
    </source>
</reference>
<evidence type="ECO:0000313" key="4">
    <source>
        <dbReference type="Proteomes" id="UP001552299"/>
    </source>
</evidence>
<dbReference type="AlphaFoldDB" id="A0ABD0UYZ3"/>
<accession>A0ABD0UYZ3</accession>
<feature type="compositionally biased region" description="Basic and acidic residues" evidence="2">
    <location>
        <begin position="10"/>
        <end position="23"/>
    </location>
</feature>
<evidence type="ECO:0000313" key="3">
    <source>
        <dbReference type="EMBL" id="KAL0917924.1"/>
    </source>
</evidence>
<keyword evidence="1" id="KW-0175">Coiled coil</keyword>
<sequence length="565" mass="64908">MGDPSSSKNLPEDRPAHRFEGSKKIYKKPKTDDAVSTITEDSFISFRKKFHFPNDVVMKVPARSDRARFPPPGYVTVYEFSLRAGLRFPPAPELIDIMTICGVSISQFSYRAMSIIMGLIVLFRDRGVVLSSECLSRIGRLFSDVQGRITFRSKWLDIRTRDPSKGWISNFFYVQNDWNLQEKWGKLKELPAPLHIGEEDLMRILKLPDLDALHYEVRYLSRFIDEEYLFKVGLSTQAGRSYAQMLKKSTKVPEAVLQKNHSKRPGSEEVLQASKKKKADEVLAVVRKSPLISPSKSHIPEDVLKHQCIGRRRAEELVGSPEFTFSSLHFFKRSVFNNFCIFVFQLDQHIDFRIEMTKTLNDWNAEFVKVKYLQGEYKKKYDAKVKEMKAMEEQLAGCRTELANMITSASLHNQQMDRLHIDLVDAQTTINQQMKDQKVLEDENKRLQSMLSEKEAQQLPSTVIEDFKKSFAFKIIIEDHVQEARNHIYDVEVKALEAEFMEEGFIKGFMKGVRAVHRKTGANIQGLSLSQASGDPPSDSGGEEVESELQKIFALEEDEDDLEIL</sequence>
<dbReference type="Proteomes" id="UP001552299">
    <property type="component" value="Unassembled WGS sequence"/>
</dbReference>
<dbReference type="EMBL" id="JANQDX010000010">
    <property type="protein sequence ID" value="KAL0917924.1"/>
    <property type="molecule type" value="Genomic_DNA"/>
</dbReference>
<comment type="caution">
    <text evidence="3">The sequence shown here is derived from an EMBL/GenBank/DDBJ whole genome shotgun (WGS) entry which is preliminary data.</text>
</comment>
<name>A0ABD0UYZ3_DENTH</name>
<evidence type="ECO:0000256" key="2">
    <source>
        <dbReference type="SAM" id="MobiDB-lite"/>
    </source>
</evidence>
<keyword evidence="4" id="KW-1185">Reference proteome</keyword>
<feature type="region of interest" description="Disordered" evidence="2">
    <location>
        <begin position="1"/>
        <end position="23"/>
    </location>
</feature>
<feature type="coiled-coil region" evidence="1">
    <location>
        <begin position="430"/>
        <end position="457"/>
    </location>
</feature>
<protein>
    <submittedName>
        <fullName evidence="3">Uncharacterized protein</fullName>
    </submittedName>
</protein>
<feature type="region of interest" description="Disordered" evidence="2">
    <location>
        <begin position="526"/>
        <end position="548"/>
    </location>
</feature>